<feature type="transmembrane region" description="Helical" evidence="1">
    <location>
        <begin position="181"/>
        <end position="202"/>
    </location>
</feature>
<keyword evidence="1" id="KW-1133">Transmembrane helix</keyword>
<accession>A0A327Z981</accession>
<comment type="caution">
    <text evidence="2">The sequence shown here is derived from an EMBL/GenBank/DDBJ whole genome shotgun (WGS) entry which is preliminary data.</text>
</comment>
<gene>
    <name evidence="2" type="ORF">B0I29_116191</name>
</gene>
<feature type="transmembrane region" description="Helical" evidence="1">
    <location>
        <begin position="105"/>
        <end position="127"/>
    </location>
</feature>
<name>A0A327Z981_9ACTN</name>
<dbReference type="EMBL" id="QLMJ01000016">
    <property type="protein sequence ID" value="RAK30532.1"/>
    <property type="molecule type" value="Genomic_DNA"/>
</dbReference>
<keyword evidence="1" id="KW-0812">Transmembrane</keyword>
<feature type="transmembrane region" description="Helical" evidence="1">
    <location>
        <begin position="68"/>
        <end position="93"/>
    </location>
</feature>
<keyword evidence="3" id="KW-1185">Reference proteome</keyword>
<organism evidence="2 3">
    <name type="scientific">Actinoplanes lutulentus</name>
    <dbReference type="NCBI Taxonomy" id="1287878"/>
    <lineage>
        <taxon>Bacteria</taxon>
        <taxon>Bacillati</taxon>
        <taxon>Actinomycetota</taxon>
        <taxon>Actinomycetes</taxon>
        <taxon>Micromonosporales</taxon>
        <taxon>Micromonosporaceae</taxon>
        <taxon>Actinoplanes</taxon>
    </lineage>
</organism>
<reference evidence="2 3" key="1">
    <citation type="submission" date="2018-06" db="EMBL/GenBank/DDBJ databases">
        <title>Genomic Encyclopedia of Type Strains, Phase III (KMG-III): the genomes of soil and plant-associated and newly described type strains.</title>
        <authorList>
            <person name="Whitman W."/>
        </authorList>
    </citation>
    <scope>NUCLEOTIDE SEQUENCE [LARGE SCALE GENOMIC DNA]</scope>
    <source>
        <strain evidence="2 3">CGMCC 4.7090</strain>
    </source>
</reference>
<dbReference type="AlphaFoldDB" id="A0A327Z981"/>
<evidence type="ECO:0000313" key="2">
    <source>
        <dbReference type="EMBL" id="RAK30532.1"/>
    </source>
</evidence>
<evidence type="ECO:0000256" key="1">
    <source>
        <dbReference type="SAM" id="Phobius"/>
    </source>
</evidence>
<feature type="transmembrane region" description="Helical" evidence="1">
    <location>
        <begin position="17"/>
        <end position="36"/>
    </location>
</feature>
<keyword evidence="1" id="KW-0472">Membrane</keyword>
<proteinExistence type="predicted"/>
<evidence type="ECO:0000313" key="3">
    <source>
        <dbReference type="Proteomes" id="UP000249341"/>
    </source>
</evidence>
<sequence length="297" mass="32227">MAAEPQPTGFLTHARELANIVAPVTLVTALLLYFGYIGTRARLEYFGVYLDMTGLSNQDLVMSGLEVVYFPAAMIFLALLAGALMHGVVTWLLSAPQRDRETLVFAAVVVTLGVLAIGRALIGLFNVEVSRVETPGTTPLALALGPLLLAYGTWIGWRVVHRQAAPGSRLLTWHASPPMRQVRLVALAAVAGLLVVGLFWAANSFAWAFGTGRAYEEAGNLASRPELIIDTKERLTEPPAGVTETPLTNEGFTYRYTGLRLLIEADGRLYLVPAPWTATSKTLVLPFDDEIRVQLLP</sequence>
<feature type="transmembrane region" description="Helical" evidence="1">
    <location>
        <begin position="139"/>
        <end position="160"/>
    </location>
</feature>
<protein>
    <submittedName>
        <fullName evidence="2">Uncharacterized protein</fullName>
    </submittedName>
</protein>
<dbReference type="RefSeq" id="WP_111652578.1">
    <property type="nucleotide sequence ID" value="NZ_JACHWI010000007.1"/>
</dbReference>
<dbReference type="OrthoDB" id="4350047at2"/>
<dbReference type="Proteomes" id="UP000249341">
    <property type="component" value="Unassembled WGS sequence"/>
</dbReference>